<organism evidence="9 10">
    <name type="scientific">Listeria cornellensis FSL F6-0969</name>
    <dbReference type="NCBI Taxonomy" id="1265820"/>
    <lineage>
        <taxon>Bacteria</taxon>
        <taxon>Bacillati</taxon>
        <taxon>Bacillota</taxon>
        <taxon>Bacilli</taxon>
        <taxon>Bacillales</taxon>
        <taxon>Listeriaceae</taxon>
        <taxon>Listeria</taxon>
    </lineage>
</organism>
<keyword evidence="5 8" id="KW-0378">Hydrolase</keyword>
<comment type="caution">
    <text evidence="9">The sequence shown here is derived from an EMBL/GenBank/DDBJ whole genome shotgun (WGS) entry which is preliminary data.</text>
</comment>
<dbReference type="InterPro" id="IPR006741">
    <property type="entry name" value="AgrB"/>
</dbReference>
<reference evidence="9 10" key="1">
    <citation type="journal article" date="2014" name="Int. J. Syst. Evol. Microbiol.">
        <title>Listeria floridensis sp. nov., Listeria aquatica sp. nov., Listeria cornellensis sp. nov., Listeria riparia sp. nov. and Listeria grandensis sp. nov., from agricultural and natural environments.</title>
        <authorList>
            <person name="den Bakker H.C."/>
            <person name="Warchocki S."/>
            <person name="Wright E.M."/>
            <person name="Allred A.F."/>
            <person name="Ahlstrom C."/>
            <person name="Manuel C.S."/>
            <person name="Stasiewicz M.J."/>
            <person name="Burrell A."/>
            <person name="Roof S."/>
            <person name="Strawn L."/>
            <person name="Fortes E.D."/>
            <person name="Nightingale K.K."/>
            <person name="Kephart D."/>
            <person name="Wiedmann M."/>
        </authorList>
    </citation>
    <scope>NUCLEOTIDE SEQUENCE [LARGE SCALE GENOMIC DNA]</scope>
    <source>
        <strain evidence="10">FSL F6-969</strain>
    </source>
</reference>
<dbReference type="Proteomes" id="UP000019254">
    <property type="component" value="Unassembled WGS sequence"/>
</dbReference>
<dbReference type="EMBL" id="AODE01000004">
    <property type="protein sequence ID" value="EUJ32567.1"/>
    <property type="molecule type" value="Genomic_DNA"/>
</dbReference>
<comment type="subcellular location">
    <subcellularLocation>
        <location evidence="8">Cell membrane</location>
        <topology evidence="8">Multi-pass membrane protein</topology>
    </subcellularLocation>
</comment>
<keyword evidence="3 8" id="KW-0645">Protease</keyword>
<dbReference type="GO" id="GO:0006508">
    <property type="term" value="P:proteolysis"/>
    <property type="evidence" value="ECO:0007669"/>
    <property type="project" value="UniProtKB-KW"/>
</dbReference>
<dbReference type="RefSeq" id="WP_051999150.1">
    <property type="nucleotide sequence ID" value="NZ_AODE01000004.1"/>
</dbReference>
<dbReference type="HAMAP" id="MF_00784">
    <property type="entry name" value="AgrB"/>
    <property type="match status" value="1"/>
</dbReference>
<evidence type="ECO:0000256" key="7">
    <source>
        <dbReference type="ARBA" id="ARBA00023136"/>
    </source>
</evidence>
<evidence type="ECO:0000256" key="1">
    <source>
        <dbReference type="ARBA" id="ARBA00022475"/>
    </source>
</evidence>
<dbReference type="AlphaFoldDB" id="W7C674"/>
<proteinExistence type="inferred from homology"/>
<evidence type="ECO:0000256" key="4">
    <source>
        <dbReference type="ARBA" id="ARBA00022692"/>
    </source>
</evidence>
<keyword evidence="1 8" id="KW-1003">Cell membrane</keyword>
<accession>W7C674</accession>
<evidence type="ECO:0000313" key="10">
    <source>
        <dbReference type="Proteomes" id="UP000019254"/>
    </source>
</evidence>
<comment type="similarity">
    <text evidence="8">Belongs to the AgrB family.</text>
</comment>
<dbReference type="GO" id="GO:0005886">
    <property type="term" value="C:plasma membrane"/>
    <property type="evidence" value="ECO:0007669"/>
    <property type="project" value="UniProtKB-SubCell"/>
</dbReference>
<keyword evidence="10" id="KW-1185">Reference proteome</keyword>
<dbReference type="STRING" id="1265820.PCORN_01255"/>
<feature type="transmembrane region" description="Helical" evidence="8">
    <location>
        <begin position="83"/>
        <end position="101"/>
    </location>
</feature>
<dbReference type="Pfam" id="PF04647">
    <property type="entry name" value="AgrB"/>
    <property type="match status" value="1"/>
</dbReference>
<sequence length="208" mass="24089">MFSLTVPNMAAKITRTIFRDRKVDEDRFAIVKYGVEIFLVNVTKGITVYLAAALLGMIWQTLVVHLSYLMIRRHSFGLHAKTSLGCTITSVVMFVVLPYFVKDVQLSGWMIVLISALILLNIAIFSPSDTENMPLFNARKRHKLRLKSFFNTLVVLFFVQIVSHEDIKVMILLGACLQMLLIHPLTYRIFRRRYNNYETVQKESQRNE</sequence>
<comment type="function">
    <text evidence="8">May be involved in the proteolytic processing of a quorum sensing system signal molecule precursor.</text>
</comment>
<keyword evidence="4 8" id="KW-0812">Transmembrane</keyword>
<feature type="transmembrane region" description="Helical" evidence="8">
    <location>
        <begin position="48"/>
        <end position="71"/>
    </location>
</feature>
<gene>
    <name evidence="9" type="ORF">PCORN_01255</name>
</gene>
<keyword evidence="6 8" id="KW-1133">Transmembrane helix</keyword>
<evidence type="ECO:0000256" key="5">
    <source>
        <dbReference type="ARBA" id="ARBA00022801"/>
    </source>
</evidence>
<evidence type="ECO:0000313" key="9">
    <source>
        <dbReference type="EMBL" id="EUJ32567.1"/>
    </source>
</evidence>
<dbReference type="SMART" id="SM00793">
    <property type="entry name" value="AgrB"/>
    <property type="match status" value="1"/>
</dbReference>
<feature type="transmembrane region" description="Helical" evidence="8">
    <location>
        <begin position="169"/>
        <end position="187"/>
    </location>
</feature>
<dbReference type="PATRIC" id="fig|1265820.5.peg.245"/>
<protein>
    <recommendedName>
        <fullName evidence="8">Putative AgrB-like protein</fullName>
        <ecNumber evidence="8">3.4.-.-</ecNumber>
    </recommendedName>
</protein>
<evidence type="ECO:0000256" key="3">
    <source>
        <dbReference type="ARBA" id="ARBA00022670"/>
    </source>
</evidence>
<keyword evidence="2 8" id="KW-0673">Quorum sensing</keyword>
<evidence type="ECO:0000256" key="6">
    <source>
        <dbReference type="ARBA" id="ARBA00022989"/>
    </source>
</evidence>
<name>W7C674_9LIST</name>
<dbReference type="OrthoDB" id="2360675at2"/>
<feature type="transmembrane region" description="Helical" evidence="8">
    <location>
        <begin position="146"/>
        <end position="163"/>
    </location>
</feature>
<evidence type="ECO:0000256" key="8">
    <source>
        <dbReference type="HAMAP-Rule" id="MF_00784"/>
    </source>
</evidence>
<dbReference type="GO" id="GO:0008233">
    <property type="term" value="F:peptidase activity"/>
    <property type="evidence" value="ECO:0007669"/>
    <property type="project" value="UniProtKB-UniRule"/>
</dbReference>
<evidence type="ECO:0000256" key="2">
    <source>
        <dbReference type="ARBA" id="ARBA00022654"/>
    </source>
</evidence>
<feature type="transmembrane region" description="Helical" evidence="8">
    <location>
        <begin position="107"/>
        <end position="125"/>
    </location>
</feature>
<keyword evidence="7 8" id="KW-0472">Membrane</keyword>
<dbReference type="EC" id="3.4.-.-" evidence="8"/>
<dbReference type="GO" id="GO:0009372">
    <property type="term" value="P:quorum sensing"/>
    <property type="evidence" value="ECO:0007669"/>
    <property type="project" value="UniProtKB-UniRule"/>
</dbReference>